<dbReference type="AlphaFoldDB" id="A0A934KNW2"/>
<gene>
    <name evidence="3" type="ORF">JF887_10520</name>
</gene>
<reference evidence="3 4" key="1">
    <citation type="submission" date="2020-10" db="EMBL/GenBank/DDBJ databases">
        <title>Ca. Dormibacterota MAGs.</title>
        <authorList>
            <person name="Montgomery K."/>
        </authorList>
    </citation>
    <scope>NUCLEOTIDE SEQUENCE [LARGE SCALE GENOMIC DNA]</scope>
    <source>
        <strain evidence="3">Mitchell_Peninsula_5</strain>
    </source>
</reference>
<dbReference type="GO" id="GO:0005829">
    <property type="term" value="C:cytosol"/>
    <property type="evidence" value="ECO:0007669"/>
    <property type="project" value="TreeGrafter"/>
</dbReference>
<dbReference type="Gene3D" id="1.10.10.10">
    <property type="entry name" value="Winged helix-like DNA-binding domain superfamily/Winged helix DNA-binding domain"/>
    <property type="match status" value="1"/>
</dbReference>
<dbReference type="Proteomes" id="UP000614410">
    <property type="component" value="Unassembled WGS sequence"/>
</dbReference>
<feature type="region of interest" description="Disordered" evidence="2">
    <location>
        <begin position="1"/>
        <end position="25"/>
    </location>
</feature>
<dbReference type="SUPFAM" id="SSF46785">
    <property type="entry name" value="Winged helix' DNA-binding domain"/>
    <property type="match status" value="1"/>
</dbReference>
<protein>
    <submittedName>
        <fullName evidence="3">RrF2 family transcriptional regulator</fullName>
    </submittedName>
</protein>
<evidence type="ECO:0000256" key="2">
    <source>
        <dbReference type="SAM" id="MobiDB-lite"/>
    </source>
</evidence>
<dbReference type="InterPro" id="IPR030489">
    <property type="entry name" value="TR_Rrf2-type_CS"/>
</dbReference>
<dbReference type="InterPro" id="IPR000944">
    <property type="entry name" value="Tscrpt_reg_Rrf2"/>
</dbReference>
<dbReference type="NCBIfam" id="TIGR00738">
    <property type="entry name" value="rrf2_super"/>
    <property type="match status" value="1"/>
</dbReference>
<dbReference type="PROSITE" id="PS51197">
    <property type="entry name" value="HTH_RRF2_2"/>
    <property type="match status" value="1"/>
</dbReference>
<dbReference type="InterPro" id="IPR036388">
    <property type="entry name" value="WH-like_DNA-bd_sf"/>
</dbReference>
<accession>A0A934KNW2</accession>
<evidence type="ECO:0000313" key="3">
    <source>
        <dbReference type="EMBL" id="MBJ7609844.1"/>
    </source>
</evidence>
<evidence type="ECO:0000313" key="4">
    <source>
        <dbReference type="Proteomes" id="UP000614410"/>
    </source>
</evidence>
<dbReference type="GO" id="GO:0003677">
    <property type="term" value="F:DNA binding"/>
    <property type="evidence" value="ECO:0007669"/>
    <property type="project" value="UniProtKB-KW"/>
</dbReference>
<keyword evidence="1" id="KW-0238">DNA-binding</keyword>
<evidence type="ECO:0000256" key="1">
    <source>
        <dbReference type="ARBA" id="ARBA00023125"/>
    </source>
</evidence>
<sequence length="181" mass="19691">MTVGISHAPKHAPPTPRMAESNSSFSMRVSSKAHYGLRMMTEFARVYGSGPLSIAEVARVERLPLAYLEQLAGQLRRGGLVESTRGVHGGYSLTRSPELISVLEVVHTVEGEVAPVQCVSTEYVSGSCAREGECASRGLWMRLKESIDSVLRQTTLAELIHDHSLLEAMAPVDPHPEVARD</sequence>
<organism evidence="3 4">
    <name type="scientific">Candidatus Amunia macphersoniae</name>
    <dbReference type="NCBI Taxonomy" id="3127014"/>
    <lineage>
        <taxon>Bacteria</taxon>
        <taxon>Bacillati</taxon>
        <taxon>Candidatus Dormiibacterota</taxon>
        <taxon>Candidatus Dormibacteria</taxon>
        <taxon>Candidatus Aeolococcales</taxon>
        <taxon>Candidatus Aeolococcaceae</taxon>
        <taxon>Candidatus Amunia</taxon>
    </lineage>
</organism>
<dbReference type="PANTHER" id="PTHR33221:SF5">
    <property type="entry name" value="HTH-TYPE TRANSCRIPTIONAL REGULATOR ISCR"/>
    <property type="match status" value="1"/>
</dbReference>
<dbReference type="Pfam" id="PF02082">
    <property type="entry name" value="Rrf2"/>
    <property type="match status" value="1"/>
</dbReference>
<comment type="caution">
    <text evidence="3">The sequence shown here is derived from an EMBL/GenBank/DDBJ whole genome shotgun (WGS) entry which is preliminary data.</text>
</comment>
<dbReference type="EMBL" id="JAEKNN010000052">
    <property type="protein sequence ID" value="MBJ7609844.1"/>
    <property type="molecule type" value="Genomic_DNA"/>
</dbReference>
<dbReference type="GO" id="GO:0003700">
    <property type="term" value="F:DNA-binding transcription factor activity"/>
    <property type="evidence" value="ECO:0007669"/>
    <property type="project" value="TreeGrafter"/>
</dbReference>
<dbReference type="PROSITE" id="PS01332">
    <property type="entry name" value="HTH_RRF2_1"/>
    <property type="match status" value="1"/>
</dbReference>
<proteinExistence type="predicted"/>
<dbReference type="InterPro" id="IPR036390">
    <property type="entry name" value="WH_DNA-bd_sf"/>
</dbReference>
<dbReference type="PANTHER" id="PTHR33221">
    <property type="entry name" value="WINGED HELIX-TURN-HELIX TRANSCRIPTIONAL REGULATOR, RRF2 FAMILY"/>
    <property type="match status" value="1"/>
</dbReference>
<name>A0A934KNW2_9BACT</name>